<organism evidence="2 3">
    <name type="scientific">Frankia torreyi</name>
    <dbReference type="NCBI Taxonomy" id="1856"/>
    <lineage>
        <taxon>Bacteria</taxon>
        <taxon>Bacillati</taxon>
        <taxon>Actinomycetota</taxon>
        <taxon>Actinomycetes</taxon>
        <taxon>Frankiales</taxon>
        <taxon>Frankiaceae</taxon>
        <taxon>Frankia</taxon>
    </lineage>
</organism>
<gene>
    <name evidence="2" type="ORF">FF36_03115</name>
</gene>
<dbReference type="Proteomes" id="UP000032545">
    <property type="component" value="Unassembled WGS sequence"/>
</dbReference>
<dbReference type="OrthoDB" id="4541885at2"/>
<dbReference type="RefSeq" id="WP_044885715.1">
    <property type="nucleotide sequence ID" value="NZ_JYFN01000022.1"/>
</dbReference>
<keyword evidence="3" id="KW-1185">Reference proteome</keyword>
<reference evidence="3" key="1">
    <citation type="submission" date="2015-02" db="EMBL/GenBank/DDBJ databases">
        <title>Draft Genome of Frankia sp. CpI1-S.</title>
        <authorList>
            <person name="Oshone R.T."/>
            <person name="Ngom M."/>
            <person name="Ghodhbane-Gtari F."/>
            <person name="Gtari M."/>
            <person name="Morris K."/>
            <person name="Thomas K."/>
            <person name="Sen A."/>
            <person name="Tisa L.S."/>
        </authorList>
    </citation>
    <scope>NUCLEOTIDE SEQUENCE [LARGE SCALE GENOMIC DNA]</scope>
    <source>
        <strain evidence="3">CpI1-S</strain>
    </source>
</reference>
<name>A0A0D8BEV1_9ACTN</name>
<feature type="region of interest" description="Disordered" evidence="1">
    <location>
        <begin position="1"/>
        <end position="20"/>
    </location>
</feature>
<evidence type="ECO:0000313" key="3">
    <source>
        <dbReference type="Proteomes" id="UP000032545"/>
    </source>
</evidence>
<evidence type="ECO:0000256" key="1">
    <source>
        <dbReference type="SAM" id="MobiDB-lite"/>
    </source>
</evidence>
<sequence length="558" mass="58088">MESLRRCAGEQVEASGRTRGQRRRRLRRIAAAAGLAGLVLGACSNGAGLGEAPDTTGAGASADAGDGSWHGATEVAGRWRSGIRAVESPLAADDSVVFHALTAAGDFEMVSLDPGSGRRRWTAPASPSRVPPGVGLRTMTLSGGRVVVWMEPGQPVSAGTVTAGGVSVVAAEARSGRRLWSYGDGRLELPSAPEICGEGDVCVPAGNGSGPIILDGRTGAPRNSTAEPANLAGPGQIQRPLHHPDPATPTRPTIMTASIVTASTVTASTVEVETAPNPRYFRSIGAGLYDNGRDLIAYTEAGAERWRRPYATLFRGLNVSPGYGWKVGLSNDLYVVSLGYVPSPEQLAADRSGAPLTRDAARLWATAAFDAQTGETLWVAPTATTYCGGLDTDIRNPIRCTYAGTVRYGAQDSSVEGVQVTVEGFGVESGRTTWRWVAGAVPGLVFGTATGSPDILRVDDTRYAVRTPQRTILLDVANGPLDDPPPASGWCFTGALAKPGFTIKGTGDAQYKDERWYPCAGGGAVDVPSTTPRFAGALVGNMYAWRDADGQVRGGHVG</sequence>
<proteinExistence type="predicted"/>
<feature type="region of interest" description="Disordered" evidence="1">
    <location>
        <begin position="217"/>
        <end position="247"/>
    </location>
</feature>
<dbReference type="AlphaFoldDB" id="A0A0D8BEV1"/>
<protein>
    <recommendedName>
        <fullName evidence="4">PQQ-like domain</fullName>
    </recommendedName>
</protein>
<evidence type="ECO:0000313" key="2">
    <source>
        <dbReference type="EMBL" id="KJE22585.1"/>
    </source>
</evidence>
<accession>A0A0D8BEV1</accession>
<dbReference type="InterPro" id="IPR011047">
    <property type="entry name" value="Quinoprotein_ADH-like_sf"/>
</dbReference>
<reference evidence="2 3" key="2">
    <citation type="journal article" date="2016" name="Genome Announc.">
        <title>Permanent Draft Genome Sequences for Two Variants of Frankia sp. Strain CpI1, the First Frankia Strain Isolated from Root Nodules of Comptonia peregrina.</title>
        <authorList>
            <person name="Oshone R."/>
            <person name="Hurst S.G.IV."/>
            <person name="Abebe-Akele F."/>
            <person name="Simpson S."/>
            <person name="Morris K."/>
            <person name="Thomas W.K."/>
            <person name="Tisa L.S."/>
        </authorList>
    </citation>
    <scope>NUCLEOTIDE SEQUENCE [LARGE SCALE GENOMIC DNA]</scope>
    <source>
        <strain evidence="3">CpI1-S</strain>
    </source>
</reference>
<evidence type="ECO:0008006" key="4">
    <source>
        <dbReference type="Google" id="ProtNLM"/>
    </source>
</evidence>
<dbReference type="SUPFAM" id="SSF50998">
    <property type="entry name" value="Quinoprotein alcohol dehydrogenase-like"/>
    <property type="match status" value="1"/>
</dbReference>
<dbReference type="PATRIC" id="fig|1502723.3.peg.2512"/>
<comment type="caution">
    <text evidence="2">The sequence shown here is derived from an EMBL/GenBank/DDBJ whole genome shotgun (WGS) entry which is preliminary data.</text>
</comment>
<dbReference type="EMBL" id="JYFN01000022">
    <property type="protein sequence ID" value="KJE22585.1"/>
    <property type="molecule type" value="Genomic_DNA"/>
</dbReference>